<evidence type="ECO:0000313" key="1">
    <source>
        <dbReference type="EMBL" id="CAH3148951.1"/>
    </source>
</evidence>
<reference evidence="1 2" key="1">
    <citation type="submission" date="2022-05" db="EMBL/GenBank/DDBJ databases">
        <authorList>
            <consortium name="Genoscope - CEA"/>
            <person name="William W."/>
        </authorList>
    </citation>
    <scope>NUCLEOTIDE SEQUENCE [LARGE SCALE GENOMIC DNA]</scope>
</reference>
<evidence type="ECO:0008006" key="3">
    <source>
        <dbReference type="Google" id="ProtNLM"/>
    </source>
</evidence>
<sequence length="146" mass="16316">MNSNNTHQDTPPSISKKRGKQCAVYGCHNSYYNDKGLFAGYHCNLIKRQHGKDDFNVTAATVVCSEHFRQEDIIRKLTRRYLKKAQEMDVADSSEVTEDAIIISVPPEIVSTAVSSSQCSNSLANDLDRAETSKGNVVEQLQRHIT</sequence>
<keyword evidence="2" id="KW-1185">Reference proteome</keyword>
<comment type="caution">
    <text evidence="1">The sequence shown here is derived from an EMBL/GenBank/DDBJ whole genome shotgun (WGS) entry which is preliminary data.</text>
</comment>
<protein>
    <recommendedName>
        <fullName evidence="3">THAP-type domain-containing protein</fullName>
    </recommendedName>
</protein>
<organism evidence="1 2">
    <name type="scientific">Pocillopora meandrina</name>
    <dbReference type="NCBI Taxonomy" id="46732"/>
    <lineage>
        <taxon>Eukaryota</taxon>
        <taxon>Metazoa</taxon>
        <taxon>Cnidaria</taxon>
        <taxon>Anthozoa</taxon>
        <taxon>Hexacorallia</taxon>
        <taxon>Scleractinia</taxon>
        <taxon>Astrocoeniina</taxon>
        <taxon>Pocilloporidae</taxon>
        <taxon>Pocillopora</taxon>
    </lineage>
</organism>
<proteinExistence type="predicted"/>
<evidence type="ECO:0000313" key="2">
    <source>
        <dbReference type="Proteomes" id="UP001159428"/>
    </source>
</evidence>
<dbReference type="EMBL" id="CALNXJ010000045">
    <property type="protein sequence ID" value="CAH3148951.1"/>
    <property type="molecule type" value="Genomic_DNA"/>
</dbReference>
<gene>
    <name evidence="1" type="ORF">PMEA_00024207</name>
</gene>
<dbReference type="AlphaFoldDB" id="A0AAU9XKY4"/>
<dbReference type="Proteomes" id="UP001159428">
    <property type="component" value="Unassembled WGS sequence"/>
</dbReference>
<name>A0AAU9XKY4_9CNID</name>
<dbReference type="SUPFAM" id="SSF57716">
    <property type="entry name" value="Glucocorticoid receptor-like (DNA-binding domain)"/>
    <property type="match status" value="1"/>
</dbReference>
<accession>A0AAU9XKY4</accession>